<keyword evidence="2" id="KW-1185">Reference proteome</keyword>
<sequence length="295" mass="33550">MKKILFYIACLFFQTSYAEDLNNIKRTLVHNMYYNLIYSNANSHEILSVYADQSFKKALNLPIEDPDCVGSIMSNGQDILITNFQTSINQAGQVVAVFNNFDEPNKIVYSFNCQNNQCTLTDVDNVKQTLLNCYNDESILFNNHRTIEQSNKFDVQNNISDFLPDTWTSGFGQGWLEYNIANNQGQSMTLSCNAGASDDPDVDHRISFSVNGQTYDAEQLSGKLAFLINGKTYHPLSIPTDTRNGANEWYEFTQAISTANEFTIYLHNKKVAEFFPTPQSIREYASGIRNCEARW</sequence>
<accession>A0A4R1FXQ8</accession>
<dbReference type="OrthoDB" id="6688707at2"/>
<protein>
    <submittedName>
        <fullName evidence="1">Uncharacterized protein</fullName>
    </submittedName>
</protein>
<organism evidence="1 2">
    <name type="scientific">Volucribacter psittacicida</name>
    <dbReference type="NCBI Taxonomy" id="203482"/>
    <lineage>
        <taxon>Bacteria</taxon>
        <taxon>Pseudomonadati</taxon>
        <taxon>Pseudomonadota</taxon>
        <taxon>Gammaproteobacteria</taxon>
        <taxon>Pasteurellales</taxon>
        <taxon>Pasteurellaceae</taxon>
        <taxon>Volucribacter</taxon>
    </lineage>
</organism>
<comment type="caution">
    <text evidence="1">The sequence shown here is derived from an EMBL/GenBank/DDBJ whole genome shotgun (WGS) entry which is preliminary data.</text>
</comment>
<dbReference type="EMBL" id="SMFT01000002">
    <property type="protein sequence ID" value="TCJ98564.1"/>
    <property type="molecule type" value="Genomic_DNA"/>
</dbReference>
<evidence type="ECO:0000313" key="2">
    <source>
        <dbReference type="Proteomes" id="UP000294702"/>
    </source>
</evidence>
<name>A0A4R1FXQ8_9PAST</name>
<gene>
    <name evidence="1" type="ORF">EV694_0974</name>
</gene>
<dbReference type="AlphaFoldDB" id="A0A4R1FXQ8"/>
<dbReference type="Proteomes" id="UP000294702">
    <property type="component" value="Unassembled WGS sequence"/>
</dbReference>
<dbReference type="RefSeq" id="WP_132689987.1">
    <property type="nucleotide sequence ID" value="NZ_SMFT01000002.1"/>
</dbReference>
<proteinExistence type="predicted"/>
<evidence type="ECO:0000313" key="1">
    <source>
        <dbReference type="EMBL" id="TCJ98564.1"/>
    </source>
</evidence>
<reference evidence="1 2" key="1">
    <citation type="submission" date="2019-03" db="EMBL/GenBank/DDBJ databases">
        <title>Genomic Encyclopedia of Type Strains, Phase IV (KMG-IV): sequencing the most valuable type-strain genomes for metagenomic binning, comparative biology and taxonomic classification.</title>
        <authorList>
            <person name="Goeker M."/>
        </authorList>
    </citation>
    <scope>NUCLEOTIDE SEQUENCE [LARGE SCALE GENOMIC DNA]</scope>
    <source>
        <strain evidence="1 2">DSM 15534</strain>
    </source>
</reference>